<evidence type="ECO:0000259" key="1">
    <source>
        <dbReference type="Pfam" id="PF13392"/>
    </source>
</evidence>
<dbReference type="RefSeq" id="WP_198718549.1">
    <property type="nucleotide sequence ID" value="NZ_JAEILD010000058.1"/>
</dbReference>
<proteinExistence type="predicted"/>
<dbReference type="Gene3D" id="3.90.75.20">
    <property type="match status" value="1"/>
</dbReference>
<dbReference type="InterPro" id="IPR003615">
    <property type="entry name" value="HNH_nuc"/>
</dbReference>
<evidence type="ECO:0000313" key="3">
    <source>
        <dbReference type="Proteomes" id="UP000614123"/>
    </source>
</evidence>
<keyword evidence="2" id="KW-0378">Hydrolase</keyword>
<dbReference type="SUPFAM" id="SSF54060">
    <property type="entry name" value="His-Me finger endonucleases"/>
    <property type="match status" value="1"/>
</dbReference>
<accession>A0ABS0VE99</accession>
<dbReference type="InterPro" id="IPR016177">
    <property type="entry name" value="DNA-bd_dom_sf"/>
</dbReference>
<dbReference type="GO" id="GO:0004519">
    <property type="term" value="F:endonuclease activity"/>
    <property type="evidence" value="ECO:0007669"/>
    <property type="project" value="UniProtKB-KW"/>
</dbReference>
<dbReference type="Gene3D" id="3.30.730.10">
    <property type="entry name" value="AP2/ERF domain"/>
    <property type="match status" value="1"/>
</dbReference>
<feature type="domain" description="HNH nuclease" evidence="1">
    <location>
        <begin position="62"/>
        <end position="104"/>
    </location>
</feature>
<reference evidence="2 3" key="1">
    <citation type="submission" date="2020-12" db="EMBL/GenBank/DDBJ databases">
        <title>Comparative genomic insights into the epidemiology and virulence of plant pathogenic Pseudomonads from Turkey.</title>
        <authorList>
            <person name="Dillon M."/>
            <person name="Ruiz-Bedoya T."/>
            <person name="Bendalovic-Torma C."/>
            <person name="Guttman K.M."/>
            <person name="Kwak H."/>
            <person name="Middleton M.A."/>
            <person name="Wang P.W."/>
            <person name="Horuz S."/>
            <person name="Aysan Y."/>
            <person name="Guttman D.S."/>
        </authorList>
    </citation>
    <scope>NUCLEOTIDE SEQUENCE [LARGE SCALE GENOMIC DNA]</scope>
    <source>
        <strain evidence="2 3">S4_EA_3a</strain>
    </source>
</reference>
<protein>
    <submittedName>
        <fullName evidence="2">HNH endonuclease</fullName>
    </submittedName>
</protein>
<gene>
    <name evidence="2" type="ORF">YA0849_12660</name>
</gene>
<dbReference type="InterPro" id="IPR036955">
    <property type="entry name" value="AP2/ERF_dom_sf"/>
</dbReference>
<keyword evidence="3" id="KW-1185">Reference proteome</keyword>
<dbReference type="Proteomes" id="UP000614123">
    <property type="component" value="Unassembled WGS sequence"/>
</dbReference>
<keyword evidence="2" id="KW-0255">Endonuclease</keyword>
<evidence type="ECO:0000313" key="2">
    <source>
        <dbReference type="EMBL" id="MBI6649852.1"/>
    </source>
</evidence>
<keyword evidence="2" id="KW-0540">Nuclease</keyword>
<comment type="caution">
    <text evidence="2">The sequence shown here is derived from an EMBL/GenBank/DDBJ whole genome shotgun (WGS) entry which is preliminary data.</text>
</comment>
<name>A0ABS0VE99_PSEVE</name>
<sequence length="170" mass="19339">MTERIYRNEVSVETARALLSYDPLTGSFRWIEKPSWGVSVGEIAGFITSAGYRSIRIAGVGYQAHRLAWLHYYGEWPTNELDHINSNKDDNRIANLRDVSRKGNCENQRRPQRNNTSGFLGVSWAKNEKKWKAQISHGGKKRAIGYFSSPEKAHEAYLAVKRELHAGCTL</sequence>
<dbReference type="Pfam" id="PF13392">
    <property type="entry name" value="HNH_3"/>
    <property type="match status" value="1"/>
</dbReference>
<dbReference type="EMBL" id="JAEILD010000058">
    <property type="protein sequence ID" value="MBI6649852.1"/>
    <property type="molecule type" value="Genomic_DNA"/>
</dbReference>
<dbReference type="InterPro" id="IPR044925">
    <property type="entry name" value="His-Me_finger_sf"/>
</dbReference>
<organism evidence="2 3">
    <name type="scientific">Pseudomonas veronii</name>
    <dbReference type="NCBI Taxonomy" id="76761"/>
    <lineage>
        <taxon>Bacteria</taxon>
        <taxon>Pseudomonadati</taxon>
        <taxon>Pseudomonadota</taxon>
        <taxon>Gammaproteobacteria</taxon>
        <taxon>Pseudomonadales</taxon>
        <taxon>Pseudomonadaceae</taxon>
        <taxon>Pseudomonas</taxon>
    </lineage>
</organism>
<dbReference type="SUPFAM" id="SSF54171">
    <property type="entry name" value="DNA-binding domain"/>
    <property type="match status" value="1"/>
</dbReference>